<proteinExistence type="predicted"/>
<reference evidence="1" key="1">
    <citation type="journal article" date="2012" name="PLoS ONE">
        <title>Gene sets for utilization of primary and secondary nutrition supplies in the distal gut of endangered iberian lynx.</title>
        <authorList>
            <person name="Alcaide M."/>
            <person name="Messina E."/>
            <person name="Richter M."/>
            <person name="Bargiela R."/>
            <person name="Peplies J."/>
            <person name="Huws S.A."/>
            <person name="Newbold C.J."/>
            <person name="Golyshin P.N."/>
            <person name="Simon M.A."/>
            <person name="Lopez G."/>
            <person name="Yakimov M.M."/>
            <person name="Ferrer M."/>
        </authorList>
    </citation>
    <scope>NUCLEOTIDE SEQUENCE</scope>
</reference>
<protein>
    <submittedName>
        <fullName evidence="1">Uncharacterized protein</fullName>
    </submittedName>
</protein>
<feature type="non-terminal residue" evidence="1">
    <location>
        <position position="1"/>
    </location>
</feature>
<dbReference type="AlphaFoldDB" id="J9GFJ4"/>
<evidence type="ECO:0000313" key="1">
    <source>
        <dbReference type="EMBL" id="EJW98104.1"/>
    </source>
</evidence>
<organism evidence="1">
    <name type="scientific">gut metagenome</name>
    <dbReference type="NCBI Taxonomy" id="749906"/>
    <lineage>
        <taxon>unclassified sequences</taxon>
        <taxon>metagenomes</taxon>
        <taxon>organismal metagenomes</taxon>
    </lineage>
</organism>
<dbReference type="EMBL" id="AMCI01004426">
    <property type="protein sequence ID" value="EJW98104.1"/>
    <property type="molecule type" value="Genomic_DNA"/>
</dbReference>
<sequence>GPPSVLSASASYAGSFSANFWTTSKGKPLISEISSKE</sequence>
<comment type="caution">
    <text evidence="1">The sequence shown here is derived from an EMBL/GenBank/DDBJ whole genome shotgun (WGS) entry which is preliminary data.</text>
</comment>
<name>J9GFJ4_9ZZZZ</name>
<gene>
    <name evidence="1" type="ORF">EVA_13788</name>
</gene>
<accession>J9GFJ4</accession>